<geneLocation type="plasmid" evidence="4">
    <name>pat</name>
</geneLocation>
<dbReference type="RefSeq" id="WP_099086517.1">
    <property type="nucleotide sequence ID" value="NZ_CP042276.1"/>
</dbReference>
<evidence type="ECO:0000313" key="4">
    <source>
        <dbReference type="Proteomes" id="UP000222296"/>
    </source>
</evidence>
<dbReference type="Gene3D" id="3.40.50.1980">
    <property type="entry name" value="Nitrogenase molybdenum iron protein domain"/>
    <property type="match status" value="1"/>
</dbReference>
<dbReference type="EMBL" id="CP042276">
    <property type="protein sequence ID" value="QDY97749.1"/>
    <property type="molecule type" value="Genomic_DNA"/>
</dbReference>
<proteinExistence type="predicted"/>
<name>A0AAP9EAQ9_AGRTU</name>
<feature type="domain" description="Fe/B12 periplasmic-binding" evidence="2">
    <location>
        <begin position="71"/>
        <end position="164"/>
    </location>
</feature>
<feature type="region of interest" description="Disordered" evidence="1">
    <location>
        <begin position="137"/>
        <end position="164"/>
    </location>
</feature>
<dbReference type="AlphaFoldDB" id="A0AAP9EAQ9"/>
<reference evidence="3 4" key="1">
    <citation type="journal article" date="2017" name="Genome Announc.">
        <title>Draft Genome Sequence of Agrobacterium tumefaciens Biovar 1 Strain 186, Isolated from Walnut.</title>
        <authorList>
            <person name="Poret-Peterson A.T."/>
            <person name="Bhatnagar S."/>
            <person name="McClean A.E."/>
            <person name="Kluepfel D.A."/>
        </authorList>
    </citation>
    <scope>NUCLEOTIDE SEQUENCE [LARGE SCALE GENOMIC DNA]</scope>
    <source>
        <strain evidence="3 4">186</strain>
    </source>
</reference>
<dbReference type="SUPFAM" id="SSF53807">
    <property type="entry name" value="Helical backbone' metal receptor"/>
    <property type="match status" value="1"/>
</dbReference>
<evidence type="ECO:0000259" key="2">
    <source>
        <dbReference type="PROSITE" id="PS50983"/>
    </source>
</evidence>
<sequence length="164" mass="17393">MLQILRSSESSSFAQGPFKIRRIRPGAILGRNADPAFGPFSVMDHANLDVGTVVSMHEHGRTLTFGKTPSRAVADGQNSAEVFYLLGLGDKVVGSALWIGPVLEGFEEVDARVPRIAELDPSFEGILATKPDFIATPMADRSGGRGRHGRTVRGVGDSGLYGAG</sequence>
<evidence type="ECO:0000313" key="3">
    <source>
        <dbReference type="EMBL" id="QDY97749.1"/>
    </source>
</evidence>
<dbReference type="Proteomes" id="UP000222296">
    <property type="component" value="Plasmid pAt"/>
</dbReference>
<gene>
    <name evidence="3" type="ORF">CG010_026805</name>
</gene>
<protein>
    <recommendedName>
        <fullName evidence="2">Fe/B12 periplasmic-binding domain-containing protein</fullName>
    </recommendedName>
</protein>
<keyword evidence="3" id="KW-0614">Plasmid</keyword>
<dbReference type="InterPro" id="IPR002491">
    <property type="entry name" value="ABC_transptr_periplasmic_BD"/>
</dbReference>
<organism evidence="3 4">
    <name type="scientific">Agrobacterium tumefaciens</name>
    <dbReference type="NCBI Taxonomy" id="358"/>
    <lineage>
        <taxon>Bacteria</taxon>
        <taxon>Pseudomonadati</taxon>
        <taxon>Pseudomonadota</taxon>
        <taxon>Alphaproteobacteria</taxon>
        <taxon>Hyphomicrobiales</taxon>
        <taxon>Rhizobiaceae</taxon>
        <taxon>Rhizobium/Agrobacterium group</taxon>
        <taxon>Agrobacterium</taxon>
        <taxon>Agrobacterium tumefaciens complex</taxon>
    </lineage>
</organism>
<dbReference type="PROSITE" id="PS50983">
    <property type="entry name" value="FE_B12_PBP"/>
    <property type="match status" value="1"/>
</dbReference>
<accession>A0AAP9EAQ9</accession>
<evidence type="ECO:0000256" key="1">
    <source>
        <dbReference type="SAM" id="MobiDB-lite"/>
    </source>
</evidence>